<gene>
    <name evidence="2" type="ORF">J7I42_22560</name>
</gene>
<keyword evidence="1" id="KW-0472">Membrane</keyword>
<dbReference type="InterPro" id="IPR009937">
    <property type="entry name" value="Phage_holin_3_6"/>
</dbReference>
<name>A0ABS3YYT7_9BACT</name>
<keyword evidence="1" id="KW-0812">Transmembrane</keyword>
<evidence type="ECO:0000313" key="3">
    <source>
        <dbReference type="Proteomes" id="UP000677244"/>
    </source>
</evidence>
<dbReference type="RefSeq" id="WP_209141144.1">
    <property type="nucleotide sequence ID" value="NZ_JAGHKO010000005.1"/>
</dbReference>
<dbReference type="EMBL" id="JAGHKO010000005">
    <property type="protein sequence ID" value="MBO9203090.1"/>
    <property type="molecule type" value="Genomic_DNA"/>
</dbReference>
<sequence length="121" mass="13857">MEEDPKTKVQEIKEETKDLLESVTDYLNTYYHLISVTVAQKGINIASGAVNAVILIIFGFFSFGFISLGLGWWLGNLVNNRIVGFFLVAGFYIMIMIFIIIMRKNLILPFLRNLLTKKVYE</sequence>
<proteinExistence type="predicted"/>
<evidence type="ECO:0000313" key="2">
    <source>
        <dbReference type="EMBL" id="MBO9203090.1"/>
    </source>
</evidence>
<feature type="transmembrane region" description="Helical" evidence="1">
    <location>
        <begin position="49"/>
        <end position="70"/>
    </location>
</feature>
<evidence type="ECO:0000256" key="1">
    <source>
        <dbReference type="SAM" id="Phobius"/>
    </source>
</evidence>
<keyword evidence="3" id="KW-1185">Reference proteome</keyword>
<feature type="transmembrane region" description="Helical" evidence="1">
    <location>
        <begin position="82"/>
        <end position="102"/>
    </location>
</feature>
<comment type="caution">
    <text evidence="2">The sequence shown here is derived from an EMBL/GenBank/DDBJ whole genome shotgun (WGS) entry which is preliminary data.</text>
</comment>
<dbReference type="Pfam" id="PF07332">
    <property type="entry name" value="Phage_holin_3_6"/>
    <property type="match status" value="1"/>
</dbReference>
<keyword evidence="1" id="KW-1133">Transmembrane helix</keyword>
<dbReference type="Proteomes" id="UP000677244">
    <property type="component" value="Unassembled WGS sequence"/>
</dbReference>
<reference evidence="2 3" key="1">
    <citation type="submission" date="2021-03" db="EMBL/GenBank/DDBJ databases">
        <title>Assistant Professor.</title>
        <authorList>
            <person name="Huq M.A."/>
        </authorList>
    </citation>
    <scope>NUCLEOTIDE SEQUENCE [LARGE SCALE GENOMIC DNA]</scope>
    <source>
        <strain evidence="2 3">MAH-29</strain>
    </source>
</reference>
<accession>A0ABS3YYT7</accession>
<protein>
    <submittedName>
        <fullName evidence="2">Phage holin family protein</fullName>
    </submittedName>
</protein>
<organism evidence="2 3">
    <name type="scientific">Niastella soli</name>
    <dbReference type="NCBI Taxonomy" id="2821487"/>
    <lineage>
        <taxon>Bacteria</taxon>
        <taxon>Pseudomonadati</taxon>
        <taxon>Bacteroidota</taxon>
        <taxon>Chitinophagia</taxon>
        <taxon>Chitinophagales</taxon>
        <taxon>Chitinophagaceae</taxon>
        <taxon>Niastella</taxon>
    </lineage>
</organism>